<dbReference type="PANTHER" id="PTHR24342">
    <property type="entry name" value="SERINE/THREONINE-PROTEIN KINASE 17"/>
    <property type="match status" value="1"/>
</dbReference>
<proteinExistence type="predicted"/>
<keyword evidence="1" id="KW-0723">Serine/threonine-protein kinase</keyword>
<dbReference type="Gene3D" id="1.10.510.10">
    <property type="entry name" value="Transferase(Phosphotransferase) domain 1"/>
    <property type="match status" value="1"/>
</dbReference>
<dbReference type="PANTHER" id="PTHR24342:SF21">
    <property type="entry name" value="TRIO RHO GUANINE NUCLEOTIDE EXCHANGE FACTOR"/>
    <property type="match status" value="1"/>
</dbReference>
<dbReference type="EMBL" id="OD000699">
    <property type="protein sequence ID" value="CAD7398874.1"/>
    <property type="molecule type" value="Genomic_DNA"/>
</dbReference>
<dbReference type="AlphaFoldDB" id="A0A7R9GVC6"/>
<dbReference type="GO" id="GO:0035556">
    <property type="term" value="P:intracellular signal transduction"/>
    <property type="evidence" value="ECO:0007669"/>
    <property type="project" value="TreeGrafter"/>
</dbReference>
<reference evidence="6" key="1">
    <citation type="submission" date="2020-11" db="EMBL/GenBank/DDBJ databases">
        <authorList>
            <person name="Tran Van P."/>
        </authorList>
    </citation>
    <scope>NUCLEOTIDE SEQUENCE</scope>
</reference>
<evidence type="ECO:0000256" key="4">
    <source>
        <dbReference type="ARBA" id="ARBA00022777"/>
    </source>
</evidence>
<dbReference type="GO" id="GO:0043065">
    <property type="term" value="P:positive regulation of apoptotic process"/>
    <property type="evidence" value="ECO:0007669"/>
    <property type="project" value="TreeGrafter"/>
</dbReference>
<evidence type="ECO:0000256" key="1">
    <source>
        <dbReference type="ARBA" id="ARBA00022527"/>
    </source>
</evidence>
<dbReference type="GO" id="GO:0005524">
    <property type="term" value="F:ATP binding"/>
    <property type="evidence" value="ECO:0007669"/>
    <property type="project" value="UniProtKB-KW"/>
</dbReference>
<dbReference type="GO" id="GO:0004674">
    <property type="term" value="F:protein serine/threonine kinase activity"/>
    <property type="evidence" value="ECO:0007669"/>
    <property type="project" value="UniProtKB-KW"/>
</dbReference>
<keyword evidence="2" id="KW-0808">Transferase</keyword>
<keyword evidence="3" id="KW-0547">Nucleotide-binding</keyword>
<dbReference type="GO" id="GO:0005634">
    <property type="term" value="C:nucleus"/>
    <property type="evidence" value="ECO:0007669"/>
    <property type="project" value="TreeGrafter"/>
</dbReference>
<name>A0A7R9GVC6_TIMPO</name>
<evidence type="ECO:0000256" key="5">
    <source>
        <dbReference type="ARBA" id="ARBA00022840"/>
    </source>
</evidence>
<keyword evidence="4" id="KW-0418">Kinase</keyword>
<accession>A0A7R9GVC6</accession>
<keyword evidence="5" id="KW-0067">ATP-binding</keyword>
<dbReference type="SUPFAM" id="SSF56112">
    <property type="entry name" value="Protein kinase-like (PK-like)"/>
    <property type="match status" value="1"/>
</dbReference>
<evidence type="ECO:0000256" key="3">
    <source>
        <dbReference type="ARBA" id="ARBA00022741"/>
    </source>
</evidence>
<evidence type="ECO:0008006" key="7">
    <source>
        <dbReference type="Google" id="ProtNLM"/>
    </source>
</evidence>
<evidence type="ECO:0000313" key="6">
    <source>
        <dbReference type="EMBL" id="CAD7398874.1"/>
    </source>
</evidence>
<protein>
    <recommendedName>
        <fullName evidence="7">Protein kinase domain-containing protein</fullName>
    </recommendedName>
</protein>
<evidence type="ECO:0000256" key="2">
    <source>
        <dbReference type="ARBA" id="ARBA00022679"/>
    </source>
</evidence>
<sequence length="148" mass="16124">MVDVTGANPVLKLVDFGDAVCAKEFEVLPPANVEFAAPETVLGQPTSCHTDIGLSPFLDDSLEETTTNILKCDFCFPHEYFGDLSNEGKDLISQLLLATPSQRAGASHCLNSAWFTDVQRFNVIPTARLVSFMERRKSLSRSLIASAS</sequence>
<organism evidence="6">
    <name type="scientific">Timema poppense</name>
    <name type="common">Walking stick</name>
    <dbReference type="NCBI Taxonomy" id="170557"/>
    <lineage>
        <taxon>Eukaryota</taxon>
        <taxon>Metazoa</taxon>
        <taxon>Ecdysozoa</taxon>
        <taxon>Arthropoda</taxon>
        <taxon>Hexapoda</taxon>
        <taxon>Insecta</taxon>
        <taxon>Pterygota</taxon>
        <taxon>Neoptera</taxon>
        <taxon>Polyneoptera</taxon>
        <taxon>Phasmatodea</taxon>
        <taxon>Timematodea</taxon>
        <taxon>Timematoidea</taxon>
        <taxon>Timematidae</taxon>
        <taxon>Timema</taxon>
    </lineage>
</organism>
<gene>
    <name evidence="6" type="ORF">TPSB3V08_LOCUS1914</name>
</gene>
<dbReference type="InterPro" id="IPR011009">
    <property type="entry name" value="Kinase-like_dom_sf"/>
</dbReference>